<dbReference type="SUPFAM" id="SSF49482">
    <property type="entry name" value="Aromatic compound dioxygenase"/>
    <property type="match status" value="1"/>
</dbReference>
<dbReference type="OrthoDB" id="9800887at2"/>
<dbReference type="InterPro" id="IPR006311">
    <property type="entry name" value="TAT_signal"/>
</dbReference>
<reference evidence="2 3" key="1">
    <citation type="submission" date="2017-05" db="EMBL/GenBank/DDBJ databases">
        <authorList>
            <person name="Song R."/>
            <person name="Chenine A.L."/>
            <person name="Ruprecht R.M."/>
        </authorList>
    </citation>
    <scope>NUCLEOTIDE SEQUENCE [LARGE SCALE GENOMIC DNA]</scope>
    <source>
        <strain evidence="2 3">CECT 8899</strain>
    </source>
</reference>
<evidence type="ECO:0000313" key="3">
    <source>
        <dbReference type="Proteomes" id="UP000201613"/>
    </source>
</evidence>
<dbReference type="PANTHER" id="PTHR34315:SF1">
    <property type="entry name" value="INTRADIOL RING-CLEAVAGE DIOXYGENASES DOMAIN-CONTAINING PROTEIN-RELATED"/>
    <property type="match status" value="1"/>
</dbReference>
<keyword evidence="2" id="KW-0223">Dioxygenase</keyword>
<evidence type="ECO:0000259" key="1">
    <source>
        <dbReference type="Pfam" id="PF00775"/>
    </source>
</evidence>
<dbReference type="Pfam" id="PF00775">
    <property type="entry name" value="Dioxygenase_C"/>
    <property type="match status" value="1"/>
</dbReference>
<dbReference type="Gene3D" id="2.60.130.10">
    <property type="entry name" value="Aromatic compound dioxygenase"/>
    <property type="match status" value="1"/>
</dbReference>
<keyword evidence="3" id="KW-1185">Reference proteome</keyword>
<feature type="domain" description="Intradiol ring-cleavage dioxygenases" evidence="1">
    <location>
        <begin position="95"/>
        <end position="170"/>
    </location>
</feature>
<evidence type="ECO:0000313" key="2">
    <source>
        <dbReference type="EMBL" id="SMY07757.1"/>
    </source>
</evidence>
<dbReference type="EMBL" id="FXZK01000003">
    <property type="protein sequence ID" value="SMY07757.1"/>
    <property type="molecule type" value="Genomic_DNA"/>
</dbReference>
<dbReference type="Proteomes" id="UP000201613">
    <property type="component" value="Unassembled WGS sequence"/>
</dbReference>
<name>A0A238LDG3_9RHOB</name>
<organism evidence="2 3">
    <name type="scientific">Flavimaricola marinus</name>
    <dbReference type="NCBI Taxonomy" id="1819565"/>
    <lineage>
        <taxon>Bacteria</taxon>
        <taxon>Pseudomonadati</taxon>
        <taxon>Pseudomonadota</taxon>
        <taxon>Alphaproteobacteria</taxon>
        <taxon>Rhodobacterales</taxon>
        <taxon>Paracoccaceae</taxon>
        <taxon>Flavimaricola</taxon>
    </lineage>
</organism>
<proteinExistence type="predicted"/>
<dbReference type="PROSITE" id="PS51318">
    <property type="entry name" value="TAT"/>
    <property type="match status" value="1"/>
</dbReference>
<dbReference type="RefSeq" id="WP_093991961.1">
    <property type="nucleotide sequence ID" value="NZ_FXZK01000003.1"/>
</dbReference>
<dbReference type="PANTHER" id="PTHR34315">
    <property type="match status" value="1"/>
</dbReference>
<dbReference type="AlphaFoldDB" id="A0A238LDG3"/>
<dbReference type="InterPro" id="IPR015889">
    <property type="entry name" value="Intradiol_dOase_core"/>
</dbReference>
<dbReference type="InterPro" id="IPR000627">
    <property type="entry name" value="Intradiol_dOase_C"/>
</dbReference>
<sequence length="265" mass="28535">MSDHEKHDHDHGLAHDLPRLLGRRSVLLGLGGIAGMAATSANAQALSCFATAPETQGPFPANGSPSRRSETAFNVLSEQGVIRSDVRTSFAGMSGEAEGAPFTLHLDLVDVNAGCAGLEGLAVYIWMCDAEGRYSLYEIEDQNYLRGVGITDAQGRVSFTSIFPGCYSNRWPHIHFQVFESAEAALSGQDSLLIAQVALPRAECEATYASASVYAPSVPNLSRQTFERDMIWRDNSDAEREQIMLKMTGDVVSGYTGTTQIGLAL</sequence>
<gene>
    <name evidence="2" type="ORF">LOM8899_01897</name>
</gene>
<dbReference type="GO" id="GO:0008199">
    <property type="term" value="F:ferric iron binding"/>
    <property type="evidence" value="ECO:0007669"/>
    <property type="project" value="InterPro"/>
</dbReference>
<accession>A0A238LDG3</accession>
<protein>
    <submittedName>
        <fullName evidence="2">Dioxygenase</fullName>
    </submittedName>
</protein>
<dbReference type="GO" id="GO:0016702">
    <property type="term" value="F:oxidoreductase activity, acting on single donors with incorporation of molecular oxygen, incorporation of two atoms of oxygen"/>
    <property type="evidence" value="ECO:0007669"/>
    <property type="project" value="InterPro"/>
</dbReference>
<keyword evidence="2" id="KW-0560">Oxidoreductase</keyword>